<evidence type="ECO:0000256" key="8">
    <source>
        <dbReference type="PROSITE-ProRule" id="PRU00042"/>
    </source>
</evidence>
<reference evidence="11" key="1">
    <citation type="submission" date="2020-01" db="EMBL/GenBank/DDBJ databases">
        <title>Genome sequence of Kobresia littledalei, the first chromosome-level genome in the family Cyperaceae.</title>
        <authorList>
            <person name="Qu G."/>
        </authorList>
    </citation>
    <scope>NUCLEOTIDE SEQUENCE</scope>
    <source>
        <strain evidence="11">C.B.Clarke</strain>
        <tissue evidence="11">Leaf</tissue>
    </source>
</reference>
<keyword evidence="12" id="KW-1185">Reference proteome</keyword>
<evidence type="ECO:0000256" key="9">
    <source>
        <dbReference type="SAM" id="MobiDB-lite"/>
    </source>
</evidence>
<proteinExistence type="predicted"/>
<feature type="region of interest" description="Disordered" evidence="9">
    <location>
        <begin position="62"/>
        <end position="102"/>
    </location>
</feature>
<organism evidence="11 12">
    <name type="scientific">Carex littledalei</name>
    <dbReference type="NCBI Taxonomy" id="544730"/>
    <lineage>
        <taxon>Eukaryota</taxon>
        <taxon>Viridiplantae</taxon>
        <taxon>Streptophyta</taxon>
        <taxon>Embryophyta</taxon>
        <taxon>Tracheophyta</taxon>
        <taxon>Spermatophyta</taxon>
        <taxon>Magnoliopsida</taxon>
        <taxon>Liliopsida</taxon>
        <taxon>Poales</taxon>
        <taxon>Cyperaceae</taxon>
        <taxon>Cyperoideae</taxon>
        <taxon>Cariceae</taxon>
        <taxon>Carex</taxon>
        <taxon>Carex subgen. Euthyceras</taxon>
    </lineage>
</organism>
<dbReference type="Proteomes" id="UP000623129">
    <property type="component" value="Unassembled WGS sequence"/>
</dbReference>
<dbReference type="Gene3D" id="3.30.160.60">
    <property type="entry name" value="Classic Zinc Finger"/>
    <property type="match status" value="1"/>
</dbReference>
<protein>
    <submittedName>
        <fullName evidence="11">Transcriptional regulator TAC1</fullName>
    </submittedName>
</protein>
<dbReference type="AlphaFoldDB" id="A0A833QV87"/>
<evidence type="ECO:0000256" key="3">
    <source>
        <dbReference type="ARBA" id="ARBA00022771"/>
    </source>
</evidence>
<accession>A0A833QV87</accession>
<dbReference type="PANTHER" id="PTHR45801">
    <property type="entry name" value="OS07G0101800 PROTEIN"/>
    <property type="match status" value="1"/>
</dbReference>
<evidence type="ECO:0000256" key="4">
    <source>
        <dbReference type="ARBA" id="ARBA00022833"/>
    </source>
</evidence>
<keyword evidence="3 8" id="KW-0863">Zinc-finger</keyword>
<dbReference type="GO" id="GO:0005634">
    <property type="term" value="C:nucleus"/>
    <property type="evidence" value="ECO:0007669"/>
    <property type="project" value="UniProtKB-SubCell"/>
</dbReference>
<keyword evidence="5" id="KW-0805">Transcription regulation</keyword>
<feature type="region of interest" description="Disordered" evidence="9">
    <location>
        <begin position="1"/>
        <end position="29"/>
    </location>
</feature>
<evidence type="ECO:0000313" key="12">
    <source>
        <dbReference type="Proteomes" id="UP000623129"/>
    </source>
</evidence>
<dbReference type="SUPFAM" id="SSF57667">
    <property type="entry name" value="beta-beta-alpha zinc fingers"/>
    <property type="match status" value="1"/>
</dbReference>
<comment type="subcellular location">
    <subcellularLocation>
        <location evidence="1">Nucleus</location>
    </subcellularLocation>
</comment>
<keyword evidence="6" id="KW-0804">Transcription</keyword>
<dbReference type="GO" id="GO:0008270">
    <property type="term" value="F:zinc ion binding"/>
    <property type="evidence" value="ECO:0007669"/>
    <property type="project" value="UniProtKB-KW"/>
</dbReference>
<sequence length="120" mass="13836">MKNGQEKELRAYRDEISDTSHDQNRDTDKEFKTAVQLYNCTYCKRGFTTAQALGGHMNIHRKERAKTQISTSSSSQKPYELSLFHDKPSSDKSTSCSQDRNTKDEVYEELDLTLRLGHDL</sequence>
<keyword evidence="2" id="KW-0479">Metal-binding</keyword>
<comment type="caution">
    <text evidence="11">The sequence shown here is derived from an EMBL/GenBank/DDBJ whole genome shotgun (WGS) entry which is preliminary data.</text>
</comment>
<keyword evidence="4" id="KW-0862">Zinc</keyword>
<dbReference type="PROSITE" id="PS00028">
    <property type="entry name" value="ZINC_FINGER_C2H2_1"/>
    <property type="match status" value="1"/>
</dbReference>
<evidence type="ECO:0000256" key="7">
    <source>
        <dbReference type="ARBA" id="ARBA00023242"/>
    </source>
</evidence>
<evidence type="ECO:0000256" key="2">
    <source>
        <dbReference type="ARBA" id="ARBA00022723"/>
    </source>
</evidence>
<dbReference type="PROSITE" id="PS50157">
    <property type="entry name" value="ZINC_FINGER_C2H2_2"/>
    <property type="match status" value="1"/>
</dbReference>
<dbReference type="OrthoDB" id="780709at2759"/>
<evidence type="ECO:0000256" key="5">
    <source>
        <dbReference type="ARBA" id="ARBA00023015"/>
    </source>
</evidence>
<dbReference type="InterPro" id="IPR036236">
    <property type="entry name" value="Znf_C2H2_sf"/>
</dbReference>
<evidence type="ECO:0000256" key="1">
    <source>
        <dbReference type="ARBA" id="ARBA00004123"/>
    </source>
</evidence>
<evidence type="ECO:0000313" key="11">
    <source>
        <dbReference type="EMBL" id="KAF3335435.1"/>
    </source>
</evidence>
<dbReference type="InterPro" id="IPR052426">
    <property type="entry name" value="Plant_dev_regulator"/>
</dbReference>
<dbReference type="PANTHER" id="PTHR45801:SF111">
    <property type="entry name" value="C2H2 AND C2HC ZINC FINGERS SUPERFAMILY PROTEIN"/>
    <property type="match status" value="1"/>
</dbReference>
<dbReference type="InterPro" id="IPR013087">
    <property type="entry name" value="Znf_C2H2_type"/>
</dbReference>
<keyword evidence="7" id="KW-0539">Nucleus</keyword>
<gene>
    <name evidence="11" type="ORF">FCM35_KLT19942</name>
</gene>
<dbReference type="Pfam" id="PF13912">
    <property type="entry name" value="zf-C2H2_6"/>
    <property type="match status" value="1"/>
</dbReference>
<feature type="domain" description="C2H2-type" evidence="10">
    <location>
        <begin position="38"/>
        <end position="65"/>
    </location>
</feature>
<evidence type="ECO:0000256" key="6">
    <source>
        <dbReference type="ARBA" id="ARBA00023163"/>
    </source>
</evidence>
<name>A0A833QV87_9POAL</name>
<evidence type="ECO:0000259" key="10">
    <source>
        <dbReference type="PROSITE" id="PS50157"/>
    </source>
</evidence>
<dbReference type="EMBL" id="SWLB01000008">
    <property type="protein sequence ID" value="KAF3335435.1"/>
    <property type="molecule type" value="Genomic_DNA"/>
</dbReference>